<evidence type="ECO:0000259" key="2">
    <source>
        <dbReference type="PROSITE" id="PS51857"/>
    </source>
</evidence>
<comment type="caution">
    <text evidence="3">The sequence shown here is derived from an EMBL/GenBank/DDBJ whole genome shotgun (WGS) entry which is preliminary data.</text>
</comment>
<sequence>MQPTPDQGDHLRTRKVQVRTLSKETGMAKGTVKWFNAEKGFGFIEQEGGGPDVFAHYSNIAAQGFRELQEGQHVEFDVTQGQKGPQAENIRVI</sequence>
<dbReference type="PRINTS" id="PR00050">
    <property type="entry name" value="COLDSHOCK"/>
</dbReference>
<dbReference type="PANTHER" id="PTHR11544">
    <property type="entry name" value="COLD SHOCK DOMAIN CONTAINING PROTEINS"/>
    <property type="match status" value="1"/>
</dbReference>
<organism evidence="3 4">
    <name type="scientific">Streptomyces lannensis</name>
    <dbReference type="NCBI Taxonomy" id="766498"/>
    <lineage>
        <taxon>Bacteria</taxon>
        <taxon>Bacillati</taxon>
        <taxon>Actinomycetota</taxon>
        <taxon>Actinomycetes</taxon>
        <taxon>Kitasatosporales</taxon>
        <taxon>Streptomycetaceae</taxon>
        <taxon>Streptomyces</taxon>
    </lineage>
</organism>
<dbReference type="InterPro" id="IPR019844">
    <property type="entry name" value="CSD_CS"/>
</dbReference>
<dbReference type="Pfam" id="PF00313">
    <property type="entry name" value="CSD"/>
    <property type="match status" value="1"/>
</dbReference>
<reference evidence="4" key="1">
    <citation type="journal article" date="2019" name="Int. J. Syst. Evol. Microbiol.">
        <title>The Global Catalogue of Microorganisms (GCM) 10K type strain sequencing project: providing services to taxonomists for standard genome sequencing and annotation.</title>
        <authorList>
            <consortium name="The Broad Institute Genomics Platform"/>
            <consortium name="The Broad Institute Genome Sequencing Center for Infectious Disease"/>
            <person name="Wu L."/>
            <person name="Ma J."/>
        </authorList>
    </citation>
    <scope>NUCLEOTIDE SEQUENCE [LARGE SCALE GENOMIC DNA]</scope>
    <source>
        <strain evidence="4">JCM 16578</strain>
    </source>
</reference>
<name>A0ABP7KFK7_9ACTN</name>
<protein>
    <recommendedName>
        <fullName evidence="2">CSD domain-containing protein</fullName>
    </recommendedName>
</protein>
<dbReference type="CDD" id="cd04458">
    <property type="entry name" value="CSP_CDS"/>
    <property type="match status" value="1"/>
</dbReference>
<dbReference type="InterPro" id="IPR050181">
    <property type="entry name" value="Cold_shock_domain"/>
</dbReference>
<dbReference type="EMBL" id="BAAAZA010000013">
    <property type="protein sequence ID" value="GAA3875975.1"/>
    <property type="molecule type" value="Genomic_DNA"/>
</dbReference>
<comment type="subcellular location">
    <subcellularLocation>
        <location evidence="1">Cytoplasm</location>
    </subcellularLocation>
</comment>
<gene>
    <name evidence="3" type="ORF">GCM10022207_47370</name>
</gene>
<evidence type="ECO:0000256" key="1">
    <source>
        <dbReference type="RuleBase" id="RU000408"/>
    </source>
</evidence>
<accession>A0ABP7KFK7</accession>
<evidence type="ECO:0000313" key="3">
    <source>
        <dbReference type="EMBL" id="GAA3875975.1"/>
    </source>
</evidence>
<evidence type="ECO:0000313" key="4">
    <source>
        <dbReference type="Proteomes" id="UP001501563"/>
    </source>
</evidence>
<dbReference type="InterPro" id="IPR011129">
    <property type="entry name" value="CSD"/>
</dbReference>
<dbReference type="InterPro" id="IPR002059">
    <property type="entry name" value="CSP_DNA-bd"/>
</dbReference>
<dbReference type="Gene3D" id="6.20.370.130">
    <property type="match status" value="1"/>
</dbReference>
<dbReference type="InterPro" id="IPR012340">
    <property type="entry name" value="NA-bd_OB-fold"/>
</dbReference>
<dbReference type="Gene3D" id="2.40.50.140">
    <property type="entry name" value="Nucleic acid-binding proteins"/>
    <property type="match status" value="1"/>
</dbReference>
<dbReference type="SUPFAM" id="SSF50249">
    <property type="entry name" value="Nucleic acid-binding proteins"/>
    <property type="match status" value="1"/>
</dbReference>
<proteinExistence type="predicted"/>
<dbReference type="PROSITE" id="PS51857">
    <property type="entry name" value="CSD_2"/>
    <property type="match status" value="1"/>
</dbReference>
<keyword evidence="4" id="KW-1185">Reference proteome</keyword>
<dbReference type="Proteomes" id="UP001501563">
    <property type="component" value="Unassembled WGS sequence"/>
</dbReference>
<feature type="domain" description="CSD" evidence="2">
    <location>
        <begin position="27"/>
        <end position="92"/>
    </location>
</feature>
<dbReference type="PROSITE" id="PS00352">
    <property type="entry name" value="CSD_1"/>
    <property type="match status" value="1"/>
</dbReference>
<dbReference type="SMART" id="SM00357">
    <property type="entry name" value="CSP"/>
    <property type="match status" value="1"/>
</dbReference>